<keyword evidence="4" id="KW-1185">Reference proteome</keyword>
<dbReference type="EMBL" id="JAYJJT010000001">
    <property type="protein sequence ID" value="MEB3048304.1"/>
    <property type="molecule type" value="Genomic_DNA"/>
</dbReference>
<organism evidence="3 4">
    <name type="scientific">[Mycobacterium] zoologicum</name>
    <dbReference type="NCBI Taxonomy" id="2872311"/>
    <lineage>
        <taxon>Bacteria</taxon>
        <taxon>Bacillati</taxon>
        <taxon>Actinomycetota</taxon>
        <taxon>Actinomycetes</taxon>
        <taxon>Mycobacteriales</taxon>
        <taxon>Mycobacteriaceae</taxon>
        <taxon>Mycolicibacter</taxon>
    </lineage>
</organism>
<feature type="compositionally biased region" description="Basic and acidic residues" evidence="1">
    <location>
        <begin position="49"/>
        <end position="58"/>
    </location>
</feature>
<evidence type="ECO:0000256" key="1">
    <source>
        <dbReference type="SAM" id="MobiDB-lite"/>
    </source>
</evidence>
<dbReference type="RefSeq" id="WP_224862998.1">
    <property type="nucleotide sequence ID" value="NZ_JAYJJT010000001.1"/>
</dbReference>
<feature type="region of interest" description="Disordered" evidence="1">
    <location>
        <begin position="49"/>
        <end position="68"/>
    </location>
</feature>
<keyword evidence="2" id="KW-0732">Signal</keyword>
<dbReference type="InterPro" id="IPR038378">
    <property type="entry name" value="MHB_sf"/>
</dbReference>
<proteinExistence type="predicted"/>
<evidence type="ECO:0000313" key="4">
    <source>
        <dbReference type="Proteomes" id="UP001299046"/>
    </source>
</evidence>
<sequence length="95" mass="10061">MSAINRAMAAALTGAALILTPAAHAAPCEQTFGEGVDAYLNRHPDVRAELDAKGRQEDPGAPNPTLSYLERHPHVRQALINAVSAVHLTNGVRNT</sequence>
<evidence type="ECO:0000313" key="3">
    <source>
        <dbReference type="EMBL" id="MEB3048304.1"/>
    </source>
</evidence>
<name>A0ABU5YE38_9MYCO</name>
<dbReference type="Gene3D" id="1.20.20.20">
    <property type="entry name" value="Haemophore, haem-binding domain"/>
    <property type="match status" value="1"/>
</dbReference>
<evidence type="ECO:0000256" key="2">
    <source>
        <dbReference type="SAM" id="SignalP"/>
    </source>
</evidence>
<feature type="signal peptide" evidence="2">
    <location>
        <begin position="1"/>
        <end position="25"/>
    </location>
</feature>
<feature type="chain" id="PRO_5047416435" description="Haemophore haem-binding domain-containing protein" evidence="2">
    <location>
        <begin position="26"/>
        <end position="95"/>
    </location>
</feature>
<dbReference type="Proteomes" id="UP001299046">
    <property type="component" value="Unassembled WGS sequence"/>
</dbReference>
<comment type="caution">
    <text evidence="3">The sequence shown here is derived from an EMBL/GenBank/DDBJ whole genome shotgun (WGS) entry which is preliminary data.</text>
</comment>
<gene>
    <name evidence="3" type="ORF">KV112_00920</name>
</gene>
<evidence type="ECO:0008006" key="5">
    <source>
        <dbReference type="Google" id="ProtNLM"/>
    </source>
</evidence>
<protein>
    <recommendedName>
        <fullName evidence="5">Haemophore haem-binding domain-containing protein</fullName>
    </recommendedName>
</protein>
<reference evidence="3 4" key="1">
    <citation type="submission" date="2023-12" db="EMBL/GenBank/DDBJ databases">
        <title>Description of new species of Mycobacterium terrae complex isolated from sewage at the Sao Paulo Zoological Park Foundation in Brazil.</title>
        <authorList>
            <person name="Romagnoli C.L."/>
            <person name="Conceicao E.C."/>
            <person name="Machado E."/>
            <person name="Barreto L.B.P.F."/>
            <person name="Sharma A."/>
            <person name="Silva N.M."/>
            <person name="Marques L.E."/>
            <person name="Juliana M.A."/>
            <person name="Lourenco M.C.S."/>
            <person name="Digiampietri L.A."/>
            <person name="Suffys P.N."/>
            <person name="Viana-Niero C."/>
        </authorList>
    </citation>
    <scope>NUCLEOTIDE SEQUENCE [LARGE SCALE GENOMIC DNA]</scope>
    <source>
        <strain evidence="3 4">MYC123</strain>
    </source>
</reference>
<accession>A0ABU5YE38</accession>